<dbReference type="PROSITE" id="PS01124">
    <property type="entry name" value="HTH_ARAC_FAMILY_2"/>
    <property type="match status" value="1"/>
</dbReference>
<dbReference type="RefSeq" id="WP_114840536.1">
    <property type="nucleotide sequence ID" value="NZ_CP031219.1"/>
</dbReference>
<keyword evidence="2" id="KW-0238">DNA-binding</keyword>
<evidence type="ECO:0000313" key="7">
    <source>
        <dbReference type="Proteomes" id="UP000290092"/>
    </source>
</evidence>
<dbReference type="Gene3D" id="1.10.10.60">
    <property type="entry name" value="Homeodomain-like"/>
    <property type="match status" value="2"/>
</dbReference>
<dbReference type="GO" id="GO:0003700">
    <property type="term" value="F:DNA-binding transcription factor activity"/>
    <property type="evidence" value="ECO:0007669"/>
    <property type="project" value="InterPro"/>
</dbReference>
<protein>
    <submittedName>
        <fullName evidence="6">AraC family transcriptional regulator</fullName>
    </submittedName>
</protein>
<evidence type="ECO:0000256" key="1">
    <source>
        <dbReference type="ARBA" id="ARBA00023015"/>
    </source>
</evidence>
<dbReference type="AlphaFoldDB" id="A0AAX2AF41"/>
<dbReference type="InterPro" id="IPR003313">
    <property type="entry name" value="AraC-bd"/>
</dbReference>
<keyword evidence="4" id="KW-0804">Transcription</keyword>
<name>A0AAX2AF41_9BACT</name>
<dbReference type="GO" id="GO:0043565">
    <property type="term" value="F:sequence-specific DNA binding"/>
    <property type="evidence" value="ECO:0007669"/>
    <property type="project" value="InterPro"/>
</dbReference>
<sequence length="268" mass="31946">MNKTKFLKNKELSFIELRYSNSSLCYKEHIHETLSIGAITNGKRQYSNKNNTYIISKGNLAIVNPNTIHSCNSIDNEKSNYYMLYIDTNWLYKVQKELNPTLNSFLPFKKEILEDKEIFNEFIKLCKVLLSNEFYIKKESLLIEFITILYKKYSDLQEKEKEINYKVENIIKYLKKNIKENISLEDLSKEFNLSTFYIIKLFKKQLNTSVYSYFINLKIEYAKNLLKKDFSIVETALECGFYDQSHFHRNFVKLVATTPKEYKNNFVQ</sequence>
<keyword evidence="1" id="KW-0805">Transcription regulation</keyword>
<dbReference type="SMART" id="SM00342">
    <property type="entry name" value="HTH_ARAC"/>
    <property type="match status" value="1"/>
</dbReference>
<dbReference type="InterPro" id="IPR037923">
    <property type="entry name" value="HTH-like"/>
</dbReference>
<dbReference type="EMBL" id="NXID01000055">
    <property type="protein sequence ID" value="RXK13820.1"/>
    <property type="molecule type" value="Genomic_DNA"/>
</dbReference>
<keyword evidence="3" id="KW-0010">Activator</keyword>
<reference evidence="6 7" key="1">
    <citation type="submission" date="2017-09" db="EMBL/GenBank/DDBJ databases">
        <title>Genomics of the genus Arcobacter.</title>
        <authorList>
            <person name="Perez-Cataluna A."/>
            <person name="Figueras M.J."/>
            <person name="Salas-Masso N."/>
        </authorList>
    </citation>
    <scope>NUCLEOTIDE SEQUENCE [LARGE SCALE GENOMIC DNA]</scope>
    <source>
        <strain evidence="6 7">CECT 7386</strain>
    </source>
</reference>
<dbReference type="Pfam" id="PF12833">
    <property type="entry name" value="HTH_18"/>
    <property type="match status" value="1"/>
</dbReference>
<dbReference type="PANTHER" id="PTHR46796:SF2">
    <property type="entry name" value="TRANSCRIPTIONAL REGULATORY PROTEIN"/>
    <property type="match status" value="1"/>
</dbReference>
<evidence type="ECO:0000259" key="5">
    <source>
        <dbReference type="PROSITE" id="PS01124"/>
    </source>
</evidence>
<proteinExistence type="predicted"/>
<evidence type="ECO:0000256" key="2">
    <source>
        <dbReference type="ARBA" id="ARBA00023125"/>
    </source>
</evidence>
<dbReference type="InterPro" id="IPR018062">
    <property type="entry name" value="HTH_AraC-typ_CS"/>
</dbReference>
<gene>
    <name evidence="6" type="ORF">CP985_12800</name>
</gene>
<feature type="domain" description="HTH araC/xylS-type" evidence="5">
    <location>
        <begin position="168"/>
        <end position="265"/>
    </location>
</feature>
<dbReference type="PANTHER" id="PTHR46796">
    <property type="entry name" value="HTH-TYPE TRANSCRIPTIONAL ACTIVATOR RHAS-RELATED"/>
    <property type="match status" value="1"/>
</dbReference>
<comment type="caution">
    <text evidence="6">The sequence shown here is derived from an EMBL/GenBank/DDBJ whole genome shotgun (WGS) entry which is preliminary data.</text>
</comment>
<dbReference type="KEGG" id="amyt:AMYT_0008"/>
<evidence type="ECO:0000256" key="4">
    <source>
        <dbReference type="ARBA" id="ARBA00023163"/>
    </source>
</evidence>
<dbReference type="InterPro" id="IPR050204">
    <property type="entry name" value="AraC_XylS_family_regulators"/>
</dbReference>
<dbReference type="SUPFAM" id="SSF51215">
    <property type="entry name" value="Regulatory protein AraC"/>
    <property type="match status" value="1"/>
</dbReference>
<organism evidence="6 7">
    <name type="scientific">Malaciobacter mytili LMG 24559</name>
    <dbReference type="NCBI Taxonomy" id="1032238"/>
    <lineage>
        <taxon>Bacteria</taxon>
        <taxon>Pseudomonadati</taxon>
        <taxon>Campylobacterota</taxon>
        <taxon>Epsilonproteobacteria</taxon>
        <taxon>Campylobacterales</taxon>
        <taxon>Arcobacteraceae</taxon>
        <taxon>Malaciobacter</taxon>
    </lineage>
</organism>
<dbReference type="SUPFAM" id="SSF46689">
    <property type="entry name" value="Homeodomain-like"/>
    <property type="match status" value="2"/>
</dbReference>
<evidence type="ECO:0000256" key="3">
    <source>
        <dbReference type="ARBA" id="ARBA00023159"/>
    </source>
</evidence>
<dbReference type="InterPro" id="IPR018060">
    <property type="entry name" value="HTH_AraC"/>
</dbReference>
<accession>A0AAX2AF41</accession>
<dbReference type="Pfam" id="PF02311">
    <property type="entry name" value="AraC_binding"/>
    <property type="match status" value="1"/>
</dbReference>
<dbReference type="PROSITE" id="PS00041">
    <property type="entry name" value="HTH_ARAC_FAMILY_1"/>
    <property type="match status" value="1"/>
</dbReference>
<dbReference type="Proteomes" id="UP000290092">
    <property type="component" value="Unassembled WGS sequence"/>
</dbReference>
<keyword evidence="7" id="KW-1185">Reference proteome</keyword>
<evidence type="ECO:0000313" key="6">
    <source>
        <dbReference type="EMBL" id="RXK13820.1"/>
    </source>
</evidence>
<dbReference type="InterPro" id="IPR009057">
    <property type="entry name" value="Homeodomain-like_sf"/>
</dbReference>